<sequence>MAGADETTSSTHQPINDQLTMVPLLTGGTPPLTTDFQSKGMEEAATEIGQLQLTVGKLQMQVLEMQRRIRFLDQSGTMGREKRGLELSADGEERGSNAKRQKAPALASVIVEALQVDSLRKLSSSLEPVLRRVVNVEVERALAKFGPARLGTSPILAFCQKNLMHVRIFGIFMNQSPSKQIEGPDGRNLQLHFRSRLSLSLFTGGNVVVEQGAAIHVVLLDANTGHVVTSGPESSAKLDVVVLEGDFNNEDDWTDEDFESHVVKEHEGKRPLLTGDLQVSLKEGVGTLGELTFTDNSSWMQSRKFRLGLKIASGFCDGIRIREAKTEPFAVKDHRGELYKKHYPPALMDDVWRLEKIGKDGPFHKRLNKAGIYTVEDFLRLVVRDSQKLRNILGSGMSNKMWESLVEHAKTCVLSGKYYVYYSDDTKNFGAIFNSIYEFVGLIAGGQYYPAESLSESQKVSVDTSVKKAYDDWMNVIEYDGEALLNFKQSKQTTPSWNEVPSAQANYSAFYDQQQVSQASLSISVPPDQSLIDTGVTMGGGVISSSYGGNQSGQYSTQTEHVAPYAQLQYESSSYNSQNQFIDSSQQAQITRNDSTSLVLAPSLQPSLDFQSMSQASQLSNLDSSTDWTTCQRDSPVDDLLSEEDIHMISRQLLENEDMQHLPHVPSMGSAANLPEDEFSFPTLMPSPCANYNFAEDRNCTSSKAIVGWLKVKSTMRWGMLIQKKAAERRAQLAELDE</sequence>
<gene>
    <name evidence="1" type="ORF">IHE45_09G008300</name>
</gene>
<accession>A0ACB7VDA1</accession>
<organism evidence="1 2">
    <name type="scientific">Dioscorea alata</name>
    <name type="common">Purple yam</name>
    <dbReference type="NCBI Taxonomy" id="55571"/>
    <lineage>
        <taxon>Eukaryota</taxon>
        <taxon>Viridiplantae</taxon>
        <taxon>Streptophyta</taxon>
        <taxon>Embryophyta</taxon>
        <taxon>Tracheophyta</taxon>
        <taxon>Spermatophyta</taxon>
        <taxon>Magnoliopsida</taxon>
        <taxon>Liliopsida</taxon>
        <taxon>Dioscoreales</taxon>
        <taxon>Dioscoreaceae</taxon>
        <taxon>Dioscorea</taxon>
    </lineage>
</organism>
<dbReference type="Proteomes" id="UP000827976">
    <property type="component" value="Chromosome 9"/>
</dbReference>
<reference evidence="2" key="1">
    <citation type="journal article" date="2022" name="Nat. Commun.">
        <title>Chromosome evolution and the genetic basis of agronomically important traits in greater yam.</title>
        <authorList>
            <person name="Bredeson J.V."/>
            <person name="Lyons J.B."/>
            <person name="Oniyinde I.O."/>
            <person name="Okereke N.R."/>
            <person name="Kolade O."/>
            <person name="Nnabue I."/>
            <person name="Nwadili C.O."/>
            <person name="Hribova E."/>
            <person name="Parker M."/>
            <person name="Nwogha J."/>
            <person name="Shu S."/>
            <person name="Carlson J."/>
            <person name="Kariba R."/>
            <person name="Muthemba S."/>
            <person name="Knop K."/>
            <person name="Barton G.J."/>
            <person name="Sherwood A.V."/>
            <person name="Lopez-Montes A."/>
            <person name="Asiedu R."/>
            <person name="Jamnadass R."/>
            <person name="Muchugi A."/>
            <person name="Goodstein D."/>
            <person name="Egesi C.N."/>
            <person name="Featherston J."/>
            <person name="Asfaw A."/>
            <person name="Simpson G.G."/>
            <person name="Dolezel J."/>
            <person name="Hendre P.S."/>
            <person name="Van Deynze A."/>
            <person name="Kumar P.L."/>
            <person name="Obidiegwu J.E."/>
            <person name="Bhattacharjee R."/>
            <person name="Rokhsar D.S."/>
        </authorList>
    </citation>
    <scope>NUCLEOTIDE SEQUENCE [LARGE SCALE GENOMIC DNA]</scope>
    <source>
        <strain evidence="2">cv. TDa95/00328</strain>
    </source>
</reference>
<evidence type="ECO:0000313" key="2">
    <source>
        <dbReference type="Proteomes" id="UP000827976"/>
    </source>
</evidence>
<proteinExistence type="predicted"/>
<evidence type="ECO:0000313" key="1">
    <source>
        <dbReference type="EMBL" id="KAH7671745.1"/>
    </source>
</evidence>
<keyword evidence="2" id="KW-1185">Reference proteome</keyword>
<dbReference type="EMBL" id="CM037019">
    <property type="protein sequence ID" value="KAH7671745.1"/>
    <property type="molecule type" value="Genomic_DNA"/>
</dbReference>
<protein>
    <submittedName>
        <fullName evidence="1">CALMODULIN-BINDING PROTEIN60</fullName>
    </submittedName>
</protein>
<name>A0ACB7VDA1_DIOAL</name>
<comment type="caution">
    <text evidence="1">The sequence shown here is derived from an EMBL/GenBank/DDBJ whole genome shotgun (WGS) entry which is preliminary data.</text>
</comment>